<evidence type="ECO:0000313" key="4">
    <source>
        <dbReference type="Proteomes" id="UP000239388"/>
    </source>
</evidence>
<dbReference type="PANTHER" id="PTHR33546">
    <property type="entry name" value="LARGE, MULTIFUNCTIONAL SECRETED PROTEIN-RELATED"/>
    <property type="match status" value="1"/>
</dbReference>
<dbReference type="PANTHER" id="PTHR33546:SF1">
    <property type="entry name" value="LARGE, MULTIFUNCTIONAL SECRETED PROTEIN"/>
    <property type="match status" value="1"/>
</dbReference>
<feature type="chain" id="PRO_5015430033" evidence="1">
    <location>
        <begin position="21"/>
        <end position="341"/>
    </location>
</feature>
<dbReference type="Proteomes" id="UP000239388">
    <property type="component" value="Unassembled WGS sequence"/>
</dbReference>
<dbReference type="Gene3D" id="2.60.120.560">
    <property type="entry name" value="Exo-inulinase, domain 1"/>
    <property type="match status" value="1"/>
</dbReference>
<reference evidence="3 4" key="1">
    <citation type="submission" date="2018-02" db="EMBL/GenBank/DDBJ databases">
        <title>Comparative genomes isolates from brazilian mangrove.</title>
        <authorList>
            <person name="Araujo J.E."/>
            <person name="Taketani R.G."/>
            <person name="Silva M.C.P."/>
            <person name="Loureco M.V."/>
            <person name="Andreote F.D."/>
        </authorList>
    </citation>
    <scope>NUCLEOTIDE SEQUENCE [LARGE SCALE GENOMIC DNA]</scope>
    <source>
        <strain evidence="3 4">NAP PRIS-MGV</strain>
    </source>
</reference>
<dbReference type="InterPro" id="IPR010496">
    <property type="entry name" value="AL/BT2_dom"/>
</dbReference>
<evidence type="ECO:0000256" key="1">
    <source>
        <dbReference type="SAM" id="SignalP"/>
    </source>
</evidence>
<evidence type="ECO:0000313" key="3">
    <source>
        <dbReference type="EMBL" id="PQO43392.1"/>
    </source>
</evidence>
<dbReference type="OrthoDB" id="176168at2"/>
<feature type="domain" description="3-keto-alpha-glucoside-1,2-lyase/3-keto-2-hydroxy-glucal hydratase" evidence="2">
    <location>
        <begin position="150"/>
        <end position="324"/>
    </location>
</feature>
<gene>
    <name evidence="3" type="ORF">C5Y98_00310</name>
</gene>
<dbReference type="AlphaFoldDB" id="A0A2S8GG14"/>
<keyword evidence="1" id="KW-0732">Signal</keyword>
<comment type="caution">
    <text evidence="3">The sequence shown here is derived from an EMBL/GenBank/DDBJ whole genome shotgun (WGS) entry which is preliminary data.</text>
</comment>
<name>A0A2S8GG14_9BACT</name>
<dbReference type="GO" id="GO:0016787">
    <property type="term" value="F:hydrolase activity"/>
    <property type="evidence" value="ECO:0007669"/>
    <property type="project" value="InterPro"/>
</dbReference>
<evidence type="ECO:0000259" key="2">
    <source>
        <dbReference type="Pfam" id="PF06439"/>
    </source>
</evidence>
<protein>
    <submittedName>
        <fullName evidence="3">DUF1080 domain-containing protein</fullName>
    </submittedName>
</protein>
<dbReference type="EMBL" id="PUIB01000001">
    <property type="protein sequence ID" value="PQO43392.1"/>
    <property type="molecule type" value="Genomic_DNA"/>
</dbReference>
<proteinExistence type="predicted"/>
<dbReference type="RefSeq" id="WP_105350457.1">
    <property type="nucleotide sequence ID" value="NZ_PUIB01000001.1"/>
</dbReference>
<dbReference type="Pfam" id="PF06439">
    <property type="entry name" value="3keto-disac_hyd"/>
    <property type="match status" value="1"/>
</dbReference>
<sequence>MLRNITSLLLLVAFGTLSFAADDRPGVYVDPDNVSDPDFLYQGEFYGPLQLPNGCLEMTGLQVVAAGKGKFTALQYRGGLPGNGWDNGPKMALEGELKEGLLVLHHDAYTIAIDPNHAVVTNGAGQQLGDLPKVRRKSLTLGHKPPYNARVLFDGSSTEFFKDGKLTPEGLLKAGTITTFPVSDFQLHLEFRTPFMPEKTSQQRGNSGVYIQERYEVQILDSFGKTPEFNDAASLYRTKPPELNMCFPPLQWQTYDIYFTAARFDDAGKKVSDARLTVYQNGIAVQRDIAIPNKTGAGKQEGPTPGPIKLQDHNDPVVFRNIWIIEPAEPISFVSASCACQ</sequence>
<feature type="signal peptide" evidence="1">
    <location>
        <begin position="1"/>
        <end position="20"/>
    </location>
</feature>
<organism evidence="3 4">
    <name type="scientific">Blastopirellula marina</name>
    <dbReference type="NCBI Taxonomy" id="124"/>
    <lineage>
        <taxon>Bacteria</taxon>
        <taxon>Pseudomonadati</taxon>
        <taxon>Planctomycetota</taxon>
        <taxon>Planctomycetia</taxon>
        <taxon>Pirellulales</taxon>
        <taxon>Pirellulaceae</taxon>
        <taxon>Blastopirellula</taxon>
    </lineage>
</organism>
<accession>A0A2S8GG14</accession>